<comment type="caution">
    <text evidence="3">The sequence shown here is derived from an EMBL/GenBank/DDBJ whole genome shotgun (WGS) entry which is preliminary data.</text>
</comment>
<dbReference type="PROSITE" id="PS50174">
    <property type="entry name" value="G_PATCH"/>
    <property type="match status" value="1"/>
</dbReference>
<dbReference type="SMART" id="SM00443">
    <property type="entry name" value="G_patch"/>
    <property type="match status" value="1"/>
</dbReference>
<dbReference type="PANTHER" id="PTHR23149:SF9">
    <property type="entry name" value="G PATCH DOMAIN-CONTAINING PROTEIN 4"/>
    <property type="match status" value="1"/>
</dbReference>
<sequence length="257" mass="29124">MSELHQPNNNNTTTTDSIKPSTPHYATKFSSLSGFGLKILGKYGFKTGEGLGRKGEGIKSHVTATKKYHETGMGIGADKEKKPNYWWENAYNEKLSSINEKKRKSSSSSSSDSDSTSSSDSSGDENKKSKDKKKSKIMKEQSKEKKSNDDSDTSSDSSSSDEDEQKDRKYCTVEGSSVLNPEFFKECEGRTLKKYRQVGKESRAKKHEEELIQKLKEAKEKMEAMNNQRKFKQVVTDKRKVQQKKIKIGHYSRDDDE</sequence>
<feature type="compositionally biased region" description="Polar residues" evidence="1">
    <location>
        <begin position="1"/>
        <end position="20"/>
    </location>
</feature>
<accession>A0A6A5BLZ2</accession>
<feature type="region of interest" description="Disordered" evidence="1">
    <location>
        <begin position="96"/>
        <end position="173"/>
    </location>
</feature>
<evidence type="ECO:0000259" key="2">
    <source>
        <dbReference type="PROSITE" id="PS50174"/>
    </source>
</evidence>
<reference evidence="3 4" key="1">
    <citation type="journal article" date="2019" name="Sci. Rep.">
        <title>Nanopore sequencing improves the draft genome of the human pathogenic amoeba Naegleria fowleri.</title>
        <authorList>
            <person name="Liechti N."/>
            <person name="Schurch N."/>
            <person name="Bruggmann R."/>
            <person name="Wittwer M."/>
        </authorList>
    </citation>
    <scope>NUCLEOTIDE SEQUENCE [LARGE SCALE GENOMIC DNA]</scope>
    <source>
        <strain evidence="3 4">ATCC 30894</strain>
    </source>
</reference>
<feature type="compositionally biased region" description="Low complexity" evidence="1">
    <location>
        <begin position="106"/>
        <end position="121"/>
    </location>
</feature>
<dbReference type="VEuPathDB" id="AmoebaDB:FDP41_005243"/>
<dbReference type="OrthoDB" id="10019757at2759"/>
<dbReference type="GO" id="GO:0003676">
    <property type="term" value="F:nucleic acid binding"/>
    <property type="evidence" value="ECO:0007669"/>
    <property type="project" value="InterPro"/>
</dbReference>
<dbReference type="EMBL" id="VFQX01000043">
    <property type="protein sequence ID" value="KAF0975916.1"/>
    <property type="molecule type" value="Genomic_DNA"/>
</dbReference>
<evidence type="ECO:0000313" key="4">
    <source>
        <dbReference type="Proteomes" id="UP000444721"/>
    </source>
</evidence>
<feature type="region of interest" description="Disordered" evidence="1">
    <location>
        <begin position="223"/>
        <end position="257"/>
    </location>
</feature>
<gene>
    <name evidence="3" type="ORF">FDP41_005243</name>
</gene>
<dbReference type="InterPro" id="IPR000467">
    <property type="entry name" value="G_patch_dom"/>
</dbReference>
<feature type="domain" description="G-patch" evidence="2">
    <location>
        <begin position="32"/>
        <end position="80"/>
    </location>
</feature>
<feature type="compositionally biased region" description="Basic and acidic residues" evidence="1">
    <location>
        <begin position="137"/>
        <end position="149"/>
    </location>
</feature>
<dbReference type="GO" id="GO:0005730">
    <property type="term" value="C:nucleolus"/>
    <property type="evidence" value="ECO:0007669"/>
    <property type="project" value="TreeGrafter"/>
</dbReference>
<evidence type="ECO:0000256" key="1">
    <source>
        <dbReference type="SAM" id="MobiDB-lite"/>
    </source>
</evidence>
<feature type="compositionally biased region" description="Basic residues" evidence="1">
    <location>
        <begin position="241"/>
        <end position="250"/>
    </location>
</feature>
<feature type="region of interest" description="Disordered" evidence="1">
    <location>
        <begin position="1"/>
        <end position="24"/>
    </location>
</feature>
<dbReference type="GeneID" id="68112461"/>
<dbReference type="AlphaFoldDB" id="A0A6A5BLZ2"/>
<dbReference type="VEuPathDB" id="AmoebaDB:NfTy_052690"/>
<evidence type="ECO:0000313" key="3">
    <source>
        <dbReference type="EMBL" id="KAF0975916.1"/>
    </source>
</evidence>
<dbReference type="RefSeq" id="XP_044560629.1">
    <property type="nucleotide sequence ID" value="XM_044708747.1"/>
</dbReference>
<name>A0A6A5BLZ2_NAEFO</name>
<dbReference type="VEuPathDB" id="AmoebaDB:NF0101280"/>
<protein>
    <recommendedName>
        <fullName evidence="2">G-patch domain-containing protein</fullName>
    </recommendedName>
</protein>
<organism evidence="3 4">
    <name type="scientific">Naegleria fowleri</name>
    <name type="common">Brain eating amoeba</name>
    <dbReference type="NCBI Taxonomy" id="5763"/>
    <lineage>
        <taxon>Eukaryota</taxon>
        <taxon>Discoba</taxon>
        <taxon>Heterolobosea</taxon>
        <taxon>Tetramitia</taxon>
        <taxon>Eutetramitia</taxon>
        <taxon>Vahlkampfiidae</taxon>
        <taxon>Naegleria</taxon>
    </lineage>
</organism>
<dbReference type="OMA" id="NGMWWEN"/>
<dbReference type="Pfam" id="PF01585">
    <property type="entry name" value="G-patch"/>
    <property type="match status" value="1"/>
</dbReference>
<dbReference type="Proteomes" id="UP000444721">
    <property type="component" value="Unassembled WGS sequence"/>
</dbReference>
<dbReference type="PANTHER" id="PTHR23149">
    <property type="entry name" value="G PATCH DOMAIN CONTAINING PROTEIN"/>
    <property type="match status" value="1"/>
</dbReference>
<keyword evidence="4" id="KW-1185">Reference proteome</keyword>
<dbReference type="InterPro" id="IPR050656">
    <property type="entry name" value="PINX1"/>
</dbReference>
<proteinExistence type="predicted"/>